<name>A0ABD3L4L9_EUCGL</name>
<feature type="region of interest" description="Disordered" evidence="1">
    <location>
        <begin position="87"/>
        <end position="110"/>
    </location>
</feature>
<sequence>MSARSSPLPACLRPTTADDPPSTVAGKPNLTTSLYHTPLGLFSLTWSLTRLGRTLQLRLSDPPAASPSSPSSFSDCDYGSTFYPAASPLASPSSQPPPPPPPPLPSSSSAPSFSLDVKPFAFWNKRGSKSFGRARVFWDLSRAKFGSGPGPVSGYYVAVVVDGEAVLLVGDRPKEAHARTKARGPERSSQALVLRREHVIGRRAFATAARFGGRDREISIDCTTDADARLCFEVDGKRVLQVKRLKWKFRGCERVEVDGVPMQVSWDVYSWLFEGFRYGHAVFMFRFDKVGLEEEEDGGGEGAAGESGRNGNGLLWSGRFGMSGQEHEKMRKSMSRAAGMSYSSSTTSVSTSSWSASSGGGNSVMEWATAEENEMGTLGGFSLMVYAWKK</sequence>
<feature type="compositionally biased region" description="Pro residues" evidence="1">
    <location>
        <begin position="94"/>
        <end position="105"/>
    </location>
</feature>
<feature type="region of interest" description="Disordered" evidence="1">
    <location>
        <begin position="1"/>
        <end position="25"/>
    </location>
</feature>
<dbReference type="EMBL" id="JBJKBG010000003">
    <property type="protein sequence ID" value="KAL3745508.1"/>
    <property type="molecule type" value="Genomic_DNA"/>
</dbReference>
<accession>A0ABD3L4L9</accession>
<keyword evidence="3" id="KW-1185">Reference proteome</keyword>
<dbReference type="Pfam" id="PF05910">
    <property type="entry name" value="DUF868"/>
    <property type="match status" value="1"/>
</dbReference>
<dbReference type="Proteomes" id="UP001634007">
    <property type="component" value="Unassembled WGS sequence"/>
</dbReference>
<dbReference type="AlphaFoldDB" id="A0ABD3L4L9"/>
<evidence type="ECO:0000256" key="1">
    <source>
        <dbReference type="SAM" id="MobiDB-lite"/>
    </source>
</evidence>
<comment type="caution">
    <text evidence="2">The sequence shown here is derived from an EMBL/GenBank/DDBJ whole genome shotgun (WGS) entry which is preliminary data.</text>
</comment>
<dbReference type="PANTHER" id="PTHR31972:SF3">
    <property type="entry name" value="OS09G0416600 PROTEIN"/>
    <property type="match status" value="1"/>
</dbReference>
<evidence type="ECO:0008006" key="4">
    <source>
        <dbReference type="Google" id="ProtNLM"/>
    </source>
</evidence>
<organism evidence="2 3">
    <name type="scientific">Eucalyptus globulus</name>
    <name type="common">Tasmanian blue gum</name>
    <dbReference type="NCBI Taxonomy" id="34317"/>
    <lineage>
        <taxon>Eukaryota</taxon>
        <taxon>Viridiplantae</taxon>
        <taxon>Streptophyta</taxon>
        <taxon>Embryophyta</taxon>
        <taxon>Tracheophyta</taxon>
        <taxon>Spermatophyta</taxon>
        <taxon>Magnoliopsida</taxon>
        <taxon>eudicotyledons</taxon>
        <taxon>Gunneridae</taxon>
        <taxon>Pentapetalae</taxon>
        <taxon>rosids</taxon>
        <taxon>malvids</taxon>
        <taxon>Myrtales</taxon>
        <taxon>Myrtaceae</taxon>
        <taxon>Myrtoideae</taxon>
        <taxon>Eucalypteae</taxon>
        <taxon>Eucalyptus</taxon>
    </lineage>
</organism>
<reference evidence="2 3" key="1">
    <citation type="submission" date="2024-11" db="EMBL/GenBank/DDBJ databases">
        <title>Chromosome-level genome assembly of Eucalyptus globulus Labill. provides insights into its genome evolution.</title>
        <authorList>
            <person name="Li X."/>
        </authorList>
    </citation>
    <scope>NUCLEOTIDE SEQUENCE [LARGE SCALE GENOMIC DNA]</scope>
    <source>
        <strain evidence="2">CL2024</strain>
        <tissue evidence="2">Fresh tender leaves</tissue>
    </source>
</reference>
<evidence type="ECO:0000313" key="2">
    <source>
        <dbReference type="EMBL" id="KAL3745508.1"/>
    </source>
</evidence>
<evidence type="ECO:0000313" key="3">
    <source>
        <dbReference type="Proteomes" id="UP001634007"/>
    </source>
</evidence>
<dbReference type="PANTHER" id="PTHR31972">
    <property type="entry name" value="EXPRESSED PROTEIN"/>
    <property type="match status" value="1"/>
</dbReference>
<dbReference type="InterPro" id="IPR008586">
    <property type="entry name" value="DUF868_pln"/>
</dbReference>
<gene>
    <name evidence="2" type="ORF">ACJRO7_014594</name>
</gene>
<protein>
    <recommendedName>
        <fullName evidence="4">DUF868 family protein</fullName>
    </recommendedName>
</protein>
<proteinExistence type="predicted"/>